<feature type="region of interest" description="Disordered" evidence="1">
    <location>
        <begin position="1"/>
        <end position="20"/>
    </location>
</feature>
<proteinExistence type="predicted"/>
<dbReference type="Proteomes" id="UP000494218">
    <property type="component" value="Unassembled WGS sequence"/>
</dbReference>
<dbReference type="EMBL" id="CABVPW010000064">
    <property type="protein sequence ID" value="VWC49238.1"/>
    <property type="molecule type" value="Genomic_DNA"/>
</dbReference>
<dbReference type="RefSeq" id="WP_244137103.1">
    <property type="nucleotide sequence ID" value="NZ_CABVPW010000064.1"/>
</dbReference>
<evidence type="ECO:0000313" key="2">
    <source>
        <dbReference type="EMBL" id="VWC49238.1"/>
    </source>
</evidence>
<gene>
    <name evidence="2" type="ORF">BLA23254_07642</name>
</gene>
<reference evidence="2 3" key="1">
    <citation type="submission" date="2019-09" db="EMBL/GenBank/DDBJ databases">
        <authorList>
            <person name="Depoorter E."/>
        </authorList>
    </citation>
    <scope>NUCLEOTIDE SEQUENCE [LARGE SCALE GENOMIC DNA]</scope>
    <source>
        <strain evidence="2">LMG 23254</strain>
    </source>
</reference>
<evidence type="ECO:0000256" key="1">
    <source>
        <dbReference type="SAM" id="MobiDB-lite"/>
    </source>
</evidence>
<protein>
    <recommendedName>
        <fullName evidence="4">2OG-Fe(II) oxygenase</fullName>
    </recommendedName>
</protein>
<dbReference type="AlphaFoldDB" id="A0A6P2SZY4"/>
<organism evidence="2 3">
    <name type="scientific">Burkholderia lata (strain ATCC 17760 / DSM 23089 / LMG 22485 / NCIMB 9086 / R18194 / 383)</name>
    <dbReference type="NCBI Taxonomy" id="482957"/>
    <lineage>
        <taxon>Bacteria</taxon>
        <taxon>Pseudomonadati</taxon>
        <taxon>Pseudomonadota</taxon>
        <taxon>Betaproteobacteria</taxon>
        <taxon>Burkholderiales</taxon>
        <taxon>Burkholderiaceae</taxon>
        <taxon>Burkholderia</taxon>
        <taxon>Burkholderia cepacia complex</taxon>
    </lineage>
</organism>
<sequence>MRAESRKEDQARQARARTKSAAGIQSLGSILGTAHLPDDILRHSAELAEEFFSAAEANEFCGDPVETYVIPGWASRGGTTWLPNLTELGYHRAEGGYRGREELLVVTAGVDMHTDDEGLVLMVVLHNDELTFRQGKVRHKPRAGDWFIFDDRLPHGVDDGPGRATFIGWSIPIVPA</sequence>
<name>A0A6P2SZY4_BURL3</name>
<evidence type="ECO:0008006" key="4">
    <source>
        <dbReference type="Google" id="ProtNLM"/>
    </source>
</evidence>
<evidence type="ECO:0000313" key="3">
    <source>
        <dbReference type="Proteomes" id="UP000494218"/>
    </source>
</evidence>
<accession>A0A6P2SZY4</accession>
<feature type="compositionally biased region" description="Basic and acidic residues" evidence="1">
    <location>
        <begin position="1"/>
        <end position="12"/>
    </location>
</feature>